<evidence type="ECO:0000313" key="2">
    <source>
        <dbReference type="EMBL" id="RKN37964.1"/>
    </source>
</evidence>
<evidence type="ECO:0000256" key="1">
    <source>
        <dbReference type="SAM" id="MobiDB-lite"/>
    </source>
</evidence>
<dbReference type="Proteomes" id="UP000281726">
    <property type="component" value="Unassembled WGS sequence"/>
</dbReference>
<sequence>MAARMSDGSGSGVSRHRRPAKPRPPAALGLATAEDHRLEPESTFRPLAFADLDLSGQAADGVEFTQCRFTSADLSGVQLDGAAFTDCLVESTNLANLRAERSSMIRIGLSTLRMTGVHWINGVLRDVTVSPGDHQSARLLRSPWASVTVVSWGSASRSARALVRARRRVRMPSVSPRAWRACIALA</sequence>
<feature type="region of interest" description="Disordered" evidence="1">
    <location>
        <begin position="1"/>
        <end position="33"/>
    </location>
</feature>
<name>A0A3A9YR59_9ACTN</name>
<reference evidence="2 3" key="1">
    <citation type="journal article" date="2004" name="Syst. Appl. Microbiol.">
        <title>Cryptoendolithic actinomycetes from antarctic sandstone rock samples: Micromonospora endolithica sp. nov. and two isolates related to Micromonospora coerulea Jensen 1932.</title>
        <authorList>
            <person name="Hirsch P."/>
            <person name="Mevs U."/>
            <person name="Kroppenstedt R.M."/>
            <person name="Schumann P."/>
            <person name="Stackebrandt E."/>
        </authorList>
    </citation>
    <scope>NUCLEOTIDE SEQUENCE [LARGE SCALE GENOMIC DNA]</scope>
    <source>
        <strain evidence="2 3">JCM 12677</strain>
    </source>
</reference>
<proteinExistence type="predicted"/>
<keyword evidence="3" id="KW-1185">Reference proteome</keyword>
<dbReference type="EMBL" id="RBAK01000024">
    <property type="protein sequence ID" value="RKN37964.1"/>
    <property type="molecule type" value="Genomic_DNA"/>
</dbReference>
<comment type="caution">
    <text evidence="2">The sequence shown here is derived from an EMBL/GenBank/DDBJ whole genome shotgun (WGS) entry which is preliminary data.</text>
</comment>
<organism evidence="2 3">
    <name type="scientific">Micromonospora endolithica</name>
    <dbReference type="NCBI Taxonomy" id="230091"/>
    <lineage>
        <taxon>Bacteria</taxon>
        <taxon>Bacillati</taxon>
        <taxon>Actinomycetota</taxon>
        <taxon>Actinomycetes</taxon>
        <taxon>Micromonosporales</taxon>
        <taxon>Micromonosporaceae</taxon>
        <taxon>Micromonospora</taxon>
    </lineage>
</organism>
<dbReference type="Pfam" id="PF00805">
    <property type="entry name" value="Pentapeptide"/>
    <property type="match status" value="1"/>
</dbReference>
<evidence type="ECO:0000313" key="3">
    <source>
        <dbReference type="Proteomes" id="UP000281726"/>
    </source>
</evidence>
<dbReference type="AlphaFoldDB" id="A0A3A9YR59"/>
<protein>
    <submittedName>
        <fullName evidence="2">Pentapeptide repeat-containing protein</fullName>
    </submittedName>
</protein>
<accession>A0A3A9YR59</accession>
<dbReference type="OrthoDB" id="4775025at2"/>
<dbReference type="SUPFAM" id="SSF141571">
    <property type="entry name" value="Pentapeptide repeat-like"/>
    <property type="match status" value="1"/>
</dbReference>
<gene>
    <name evidence="2" type="ORF">D7223_31895</name>
</gene>
<dbReference type="Gene3D" id="2.160.20.80">
    <property type="entry name" value="E3 ubiquitin-protein ligase SopA"/>
    <property type="match status" value="1"/>
</dbReference>
<dbReference type="InterPro" id="IPR001646">
    <property type="entry name" value="5peptide_repeat"/>
</dbReference>